<gene>
    <name evidence="2" type="ORF">SDC9_86759</name>
</gene>
<evidence type="ECO:0000313" key="2">
    <source>
        <dbReference type="EMBL" id="MPM40121.1"/>
    </source>
</evidence>
<comment type="caution">
    <text evidence="2">The sequence shown here is derived from an EMBL/GenBank/DDBJ whole genome shotgun (WGS) entry which is preliminary data.</text>
</comment>
<name>A0A644ZJU3_9ZZZZ</name>
<keyword evidence="1" id="KW-0812">Transmembrane</keyword>
<reference evidence="2" key="1">
    <citation type="submission" date="2019-08" db="EMBL/GenBank/DDBJ databases">
        <authorList>
            <person name="Kucharzyk K."/>
            <person name="Murdoch R.W."/>
            <person name="Higgins S."/>
            <person name="Loffler F."/>
        </authorList>
    </citation>
    <scope>NUCLEOTIDE SEQUENCE</scope>
</reference>
<feature type="transmembrane region" description="Helical" evidence="1">
    <location>
        <begin position="18"/>
        <end position="38"/>
    </location>
</feature>
<protein>
    <submittedName>
        <fullName evidence="2">Uncharacterized protein</fullName>
    </submittedName>
</protein>
<sequence>MSENSGVHHFGCAIDRNLIDVVFSFLPVQPICIIIVVIETKRNKLGYDHPTVNNNPEVECAQAHQVSINTENVHQRQRKK</sequence>
<organism evidence="2">
    <name type="scientific">bioreactor metagenome</name>
    <dbReference type="NCBI Taxonomy" id="1076179"/>
    <lineage>
        <taxon>unclassified sequences</taxon>
        <taxon>metagenomes</taxon>
        <taxon>ecological metagenomes</taxon>
    </lineage>
</organism>
<dbReference type="AlphaFoldDB" id="A0A644ZJU3"/>
<keyword evidence="1" id="KW-1133">Transmembrane helix</keyword>
<accession>A0A644ZJU3</accession>
<dbReference type="EMBL" id="VSSQ01008882">
    <property type="protein sequence ID" value="MPM40121.1"/>
    <property type="molecule type" value="Genomic_DNA"/>
</dbReference>
<evidence type="ECO:0000256" key="1">
    <source>
        <dbReference type="SAM" id="Phobius"/>
    </source>
</evidence>
<proteinExistence type="predicted"/>
<keyword evidence="1" id="KW-0472">Membrane</keyword>